<name>A0A1A6G4N6_NEOLE</name>
<sequence>MLCQLAHPEVYPPGNSIATKRHWSKKSSKEIFLELGMLGRSLDFLYLLSAKTAIYANLSWICCPILITNTLSQKPSLGCHQPSAIKDFWLNSPGNIFSSDFDDNWVCGMDQGNEGEKMSTTQRHQCCFPKIIIGGIKQYLTQTRKRIYRKASPACTFLIENCCWIFAEKNKTKQNMSVSGKVSLRPPERISWCYFQGTDAFYDSLEHEPDGHVDALCRNEVKKHRR</sequence>
<protein>
    <submittedName>
        <fullName evidence="1">Uncharacterized protein</fullName>
    </submittedName>
</protein>
<dbReference type="EMBL" id="LZPO01106104">
    <property type="protein sequence ID" value="OBS60750.1"/>
    <property type="molecule type" value="Genomic_DNA"/>
</dbReference>
<evidence type="ECO:0000313" key="1">
    <source>
        <dbReference type="EMBL" id="OBS60750.1"/>
    </source>
</evidence>
<dbReference type="Proteomes" id="UP000092124">
    <property type="component" value="Unassembled WGS sequence"/>
</dbReference>
<keyword evidence="2" id="KW-1185">Reference proteome</keyword>
<dbReference type="AlphaFoldDB" id="A0A1A6G4N6"/>
<reference evidence="1 2" key="1">
    <citation type="submission" date="2016-06" db="EMBL/GenBank/DDBJ databases">
        <title>The Draft Genome Sequence and Annotation of the Desert Woodrat Neotoma lepida.</title>
        <authorList>
            <person name="Campbell M."/>
            <person name="Oakeson K.F."/>
            <person name="Yandell M."/>
            <person name="Halpert J.R."/>
            <person name="Dearing D."/>
        </authorList>
    </citation>
    <scope>NUCLEOTIDE SEQUENCE [LARGE SCALE GENOMIC DNA]</scope>
    <source>
        <strain evidence="1">417</strain>
        <tissue evidence="1">Liver</tissue>
    </source>
</reference>
<dbReference type="STRING" id="56216.A0A1A6G4N6"/>
<accession>A0A1A6G4N6</accession>
<proteinExistence type="predicted"/>
<evidence type="ECO:0000313" key="2">
    <source>
        <dbReference type="Proteomes" id="UP000092124"/>
    </source>
</evidence>
<comment type="caution">
    <text evidence="1">The sequence shown here is derived from an EMBL/GenBank/DDBJ whole genome shotgun (WGS) entry which is preliminary data.</text>
</comment>
<organism evidence="1 2">
    <name type="scientific">Neotoma lepida</name>
    <name type="common">Desert woodrat</name>
    <dbReference type="NCBI Taxonomy" id="56216"/>
    <lineage>
        <taxon>Eukaryota</taxon>
        <taxon>Metazoa</taxon>
        <taxon>Chordata</taxon>
        <taxon>Craniata</taxon>
        <taxon>Vertebrata</taxon>
        <taxon>Euteleostomi</taxon>
        <taxon>Mammalia</taxon>
        <taxon>Eutheria</taxon>
        <taxon>Euarchontoglires</taxon>
        <taxon>Glires</taxon>
        <taxon>Rodentia</taxon>
        <taxon>Myomorpha</taxon>
        <taxon>Muroidea</taxon>
        <taxon>Cricetidae</taxon>
        <taxon>Neotominae</taxon>
        <taxon>Neotoma</taxon>
    </lineage>
</organism>
<gene>
    <name evidence="1" type="ORF">A6R68_08125</name>
</gene>